<comment type="function">
    <text evidence="8">Located at the top of the head of the 30S subunit, it contacts several helices of the 16S rRNA. In the 70S ribosome it contacts the 23S rRNA (bridge B1a) and protein L5 of the 50S subunit (bridge B1b), connecting the 2 subunits; these bridges are implicated in subunit movement. Contacts the tRNAs in the A and P-sites.</text>
</comment>
<dbReference type="PROSITE" id="PS50159">
    <property type="entry name" value="RIBOSOMAL_S13_2"/>
    <property type="match status" value="1"/>
</dbReference>
<evidence type="ECO:0000256" key="10">
    <source>
        <dbReference type="SAM" id="MobiDB-lite"/>
    </source>
</evidence>
<dbReference type="RefSeq" id="WP_344915615.1">
    <property type="nucleotide sequence ID" value="NZ_BAAAYO010000016.1"/>
</dbReference>
<feature type="region of interest" description="Disordered" evidence="10">
    <location>
        <begin position="95"/>
        <end position="122"/>
    </location>
</feature>
<evidence type="ECO:0000313" key="12">
    <source>
        <dbReference type="Proteomes" id="UP001589619"/>
    </source>
</evidence>
<evidence type="ECO:0000256" key="4">
    <source>
        <dbReference type="ARBA" id="ARBA00022884"/>
    </source>
</evidence>
<evidence type="ECO:0000256" key="5">
    <source>
        <dbReference type="ARBA" id="ARBA00022980"/>
    </source>
</evidence>
<dbReference type="PROSITE" id="PS00646">
    <property type="entry name" value="RIBOSOMAL_S13_1"/>
    <property type="match status" value="1"/>
</dbReference>
<dbReference type="NCBIfam" id="TIGR03631">
    <property type="entry name" value="uS13_bact"/>
    <property type="match status" value="1"/>
</dbReference>
<dbReference type="Pfam" id="PF00416">
    <property type="entry name" value="Ribosomal_S13"/>
    <property type="match status" value="1"/>
</dbReference>
<dbReference type="Gene3D" id="1.10.8.50">
    <property type="match status" value="1"/>
</dbReference>
<dbReference type="InterPro" id="IPR001892">
    <property type="entry name" value="Ribosomal_uS13"/>
</dbReference>
<reference evidence="11 12" key="1">
    <citation type="submission" date="2024-09" db="EMBL/GenBank/DDBJ databases">
        <authorList>
            <person name="Sun Q."/>
            <person name="Mori K."/>
        </authorList>
    </citation>
    <scope>NUCLEOTIDE SEQUENCE [LARGE SCALE GENOMIC DNA]</scope>
    <source>
        <strain evidence="11 12">JCM 12520</strain>
    </source>
</reference>
<evidence type="ECO:0000256" key="9">
    <source>
        <dbReference type="RuleBase" id="RU003830"/>
    </source>
</evidence>
<sequence length="122" mass="13902">MARIAGVDLPRDKRVEIALTYIFGIGKTTSQKIIAATGINPNTRVRDLTEDEVSKIRENIDKTQKVEGDLRREIALNIKRLVEIGCYRGIRHRRGLPVRGQRTKTNARTRKGPRRTVANKKK</sequence>
<keyword evidence="3 8" id="KW-0699">rRNA-binding</keyword>
<accession>A0ABV5W827</accession>
<keyword evidence="4 8" id="KW-0694">RNA-binding</keyword>
<evidence type="ECO:0000256" key="8">
    <source>
        <dbReference type="HAMAP-Rule" id="MF_01315"/>
    </source>
</evidence>
<evidence type="ECO:0000256" key="2">
    <source>
        <dbReference type="ARBA" id="ARBA00022555"/>
    </source>
</evidence>
<evidence type="ECO:0000256" key="3">
    <source>
        <dbReference type="ARBA" id="ARBA00022730"/>
    </source>
</evidence>
<evidence type="ECO:0000256" key="1">
    <source>
        <dbReference type="ARBA" id="ARBA00008080"/>
    </source>
</evidence>
<dbReference type="Gene3D" id="4.10.910.10">
    <property type="entry name" value="30s ribosomal protein s13, domain 2"/>
    <property type="match status" value="1"/>
</dbReference>
<dbReference type="SUPFAM" id="SSF46946">
    <property type="entry name" value="S13-like H2TH domain"/>
    <property type="match status" value="1"/>
</dbReference>
<dbReference type="InterPro" id="IPR027437">
    <property type="entry name" value="Rbsml_uS13_C"/>
</dbReference>
<proteinExistence type="inferred from homology"/>
<dbReference type="GO" id="GO:0005840">
    <property type="term" value="C:ribosome"/>
    <property type="evidence" value="ECO:0007669"/>
    <property type="project" value="UniProtKB-KW"/>
</dbReference>
<evidence type="ECO:0000256" key="7">
    <source>
        <dbReference type="ARBA" id="ARBA00035166"/>
    </source>
</evidence>
<dbReference type="InterPro" id="IPR010979">
    <property type="entry name" value="Ribosomal_uS13-like_H2TH"/>
</dbReference>
<organism evidence="11 12">
    <name type="scientific">Paenibacillus hodogayensis</name>
    <dbReference type="NCBI Taxonomy" id="279208"/>
    <lineage>
        <taxon>Bacteria</taxon>
        <taxon>Bacillati</taxon>
        <taxon>Bacillota</taxon>
        <taxon>Bacilli</taxon>
        <taxon>Bacillales</taxon>
        <taxon>Paenibacillaceae</taxon>
        <taxon>Paenibacillus</taxon>
    </lineage>
</organism>
<dbReference type="PANTHER" id="PTHR10871:SF1">
    <property type="entry name" value="SMALL RIBOSOMAL SUBUNIT PROTEIN US13M"/>
    <property type="match status" value="1"/>
</dbReference>
<keyword evidence="12" id="KW-1185">Reference proteome</keyword>
<evidence type="ECO:0000256" key="6">
    <source>
        <dbReference type="ARBA" id="ARBA00023274"/>
    </source>
</evidence>
<keyword evidence="5 8" id="KW-0689">Ribosomal protein</keyword>
<name>A0ABV5W827_9BACL</name>
<dbReference type="InterPro" id="IPR018269">
    <property type="entry name" value="Ribosomal_uS13_CS"/>
</dbReference>
<comment type="similarity">
    <text evidence="1 8 9">Belongs to the universal ribosomal protein uS13 family.</text>
</comment>
<dbReference type="PANTHER" id="PTHR10871">
    <property type="entry name" value="30S RIBOSOMAL PROTEIN S13/40S RIBOSOMAL PROTEIN S18"/>
    <property type="match status" value="1"/>
</dbReference>
<protein>
    <recommendedName>
        <fullName evidence="7 8">Small ribosomal subunit protein uS13</fullName>
    </recommendedName>
</protein>
<dbReference type="HAMAP" id="MF_01315">
    <property type="entry name" value="Ribosomal_uS13"/>
    <property type="match status" value="1"/>
</dbReference>
<dbReference type="InterPro" id="IPR019980">
    <property type="entry name" value="Ribosomal_uS13_bac-type"/>
</dbReference>
<dbReference type="Proteomes" id="UP001589619">
    <property type="component" value="Unassembled WGS sequence"/>
</dbReference>
<gene>
    <name evidence="8 11" type="primary">rpsM</name>
    <name evidence="11" type="ORF">ACFFNY_34595</name>
</gene>
<comment type="caution">
    <text evidence="11">The sequence shown here is derived from an EMBL/GenBank/DDBJ whole genome shotgun (WGS) entry which is preliminary data.</text>
</comment>
<keyword evidence="2 8" id="KW-0820">tRNA-binding</keyword>
<comment type="subunit">
    <text evidence="8">Part of the 30S ribosomal subunit. Forms a loose heterodimer with protein S19. Forms two bridges to the 50S subunit in the 70S ribosome.</text>
</comment>
<dbReference type="EMBL" id="JBHMAG010000028">
    <property type="protein sequence ID" value="MFB9756724.1"/>
    <property type="molecule type" value="Genomic_DNA"/>
</dbReference>
<evidence type="ECO:0000313" key="11">
    <source>
        <dbReference type="EMBL" id="MFB9756724.1"/>
    </source>
</evidence>
<keyword evidence="6 8" id="KW-0687">Ribonucleoprotein</keyword>
<dbReference type="PIRSF" id="PIRSF002134">
    <property type="entry name" value="Ribosomal_S13"/>
    <property type="match status" value="1"/>
</dbReference>